<dbReference type="Proteomes" id="UP001295463">
    <property type="component" value="Chromosome"/>
</dbReference>
<dbReference type="Gene3D" id="3.30.450.20">
    <property type="entry name" value="PAS domain"/>
    <property type="match status" value="1"/>
</dbReference>
<sequence>MSLKRRSIIIGVCLVALIGVWGMLALHLFHDCRQAIAAVESTAAIPARAVDGHGVNSGHTIGNLLVALLFSCLIVVATRLLLRSEWRSSATRAELSELSRSFVTLLEHTTDFICFKDREGRFIYCSQPMARITGHRHWREMIGKHAREVFPEEMARIYEEEEAAVFANGLPLLNRVDPYFDEQGRRGWVNTNKWPLFDEQGQVNGIFGISRTVTEQHRRELIMQARLRLLEYSFSHTLDDLLRKVLDEAELLTDSRIGFFHFFDEDGNNLHLQAWSTATVTPFCSAEAKGQHYPLEKAGVWADCARERRPVIHNDYPALPNGHGLPDGHVPVRRELTVPLVRDDRVVAVIGVGNKPDNYTDDDVAAVTQLADVTWEIVLARRAQDALQEAKQAAEDANVAKSRFLATMSHELRTPLNGIIGMAAVMLETEPQGERRTRLEIIRSCALSLLEIISDVLEFARLEAHKVELEISPFNLATELHESVEMLRYQAEQRGLTLQYYQHAGLPAMLLGDAGRLRQVIVNLVGNAIKFTTTGKIDLTVQPGEVRDGRVRVDVAVADSGIGMSPEQCATIFEPFVQAGDNTGRTHGGAGLGLSICRDLVRMMGGEISVESVPGKGSTFRFSASFALPEPGAGQAAAAAATAPDDPIPHVSRRCRILVVEDDGTNRIYIQTLLNRLGHHADLAGNGREALDALAREDYDLVLLDCRMPVMDGFEAIALIRDPASAVRNHRVPVLAITANAMKGDREQCLAAGMDAYLSKPFEFSDFARIVNGMLAVAGCDGHAVRQEEACMRTVAFDRDALERRMLHNPELIRTITGMFLDDVPNRLAGIAASLAAGDMSGLALHAHTIKGLAATCGAGCLQESAVAVERAATAGNLEEVQRLVVELERRYRLVGEAMKTMA</sequence>
<keyword evidence="9" id="KW-0812">Transmembrane</keyword>
<dbReference type="InterPro" id="IPR036097">
    <property type="entry name" value="HisK_dim/P_sf"/>
</dbReference>
<evidence type="ECO:0000256" key="6">
    <source>
        <dbReference type="PROSITE-ProRule" id="PRU00110"/>
    </source>
</evidence>
<evidence type="ECO:0000259" key="11">
    <source>
        <dbReference type="PROSITE" id="PS50110"/>
    </source>
</evidence>
<evidence type="ECO:0000256" key="3">
    <source>
        <dbReference type="ARBA" id="ARBA00022553"/>
    </source>
</evidence>
<dbReference type="InterPro" id="IPR008207">
    <property type="entry name" value="Sig_transdc_His_kin_Hpt_dom"/>
</dbReference>
<dbReference type="CDD" id="cd00130">
    <property type="entry name" value="PAS"/>
    <property type="match status" value="1"/>
</dbReference>
<dbReference type="Pfam" id="PF13185">
    <property type="entry name" value="GAF_2"/>
    <property type="match status" value="1"/>
</dbReference>
<dbReference type="NCBIfam" id="TIGR00229">
    <property type="entry name" value="sensory_box"/>
    <property type="match status" value="1"/>
</dbReference>
<evidence type="ECO:0000256" key="4">
    <source>
        <dbReference type="ARBA" id="ARBA00022679"/>
    </source>
</evidence>
<dbReference type="GO" id="GO:0004673">
    <property type="term" value="F:protein histidine kinase activity"/>
    <property type="evidence" value="ECO:0007669"/>
    <property type="project" value="UniProtKB-EC"/>
</dbReference>
<dbReference type="Gene3D" id="1.20.120.160">
    <property type="entry name" value="HPT domain"/>
    <property type="match status" value="1"/>
</dbReference>
<evidence type="ECO:0000256" key="8">
    <source>
        <dbReference type="SAM" id="Coils"/>
    </source>
</evidence>
<dbReference type="SMART" id="SM00388">
    <property type="entry name" value="HisKA"/>
    <property type="match status" value="1"/>
</dbReference>
<keyword evidence="3 7" id="KW-0597">Phosphoprotein</keyword>
<dbReference type="EMBL" id="OW150024">
    <property type="protein sequence ID" value="CAH2030806.1"/>
    <property type="molecule type" value="Genomic_DNA"/>
</dbReference>
<dbReference type="InterPro" id="IPR000014">
    <property type="entry name" value="PAS"/>
</dbReference>
<reference evidence="14 15" key="1">
    <citation type="submission" date="2022-03" db="EMBL/GenBank/DDBJ databases">
        <authorList>
            <person name="Koch H."/>
        </authorList>
    </citation>
    <scope>NUCLEOTIDE SEQUENCE [LARGE SCALE GENOMIC DNA]</scope>
    <source>
        <strain evidence="14 15">G1</strain>
    </source>
</reference>
<dbReference type="InterPro" id="IPR003018">
    <property type="entry name" value="GAF"/>
</dbReference>
<dbReference type="Gene3D" id="3.30.565.10">
    <property type="entry name" value="Histidine kinase-like ATPase, C-terminal domain"/>
    <property type="match status" value="1"/>
</dbReference>
<feature type="coiled-coil region" evidence="8">
    <location>
        <begin position="871"/>
        <end position="898"/>
    </location>
</feature>
<evidence type="ECO:0000259" key="12">
    <source>
        <dbReference type="PROSITE" id="PS50113"/>
    </source>
</evidence>
<dbReference type="PROSITE" id="PS50113">
    <property type="entry name" value="PAC"/>
    <property type="match status" value="1"/>
</dbReference>
<dbReference type="Gene3D" id="3.40.50.2300">
    <property type="match status" value="1"/>
</dbReference>
<dbReference type="InterPro" id="IPR003661">
    <property type="entry name" value="HisK_dim/P_dom"/>
</dbReference>
<dbReference type="Pfam" id="PF00512">
    <property type="entry name" value="HisKA"/>
    <property type="match status" value="1"/>
</dbReference>
<keyword evidence="5 14" id="KW-0418">Kinase</keyword>
<dbReference type="CDD" id="cd17546">
    <property type="entry name" value="REC_hyHK_CKI1_RcsC-like"/>
    <property type="match status" value="1"/>
</dbReference>
<feature type="domain" description="PAC" evidence="12">
    <location>
        <begin position="170"/>
        <end position="225"/>
    </location>
</feature>
<evidence type="ECO:0000256" key="1">
    <source>
        <dbReference type="ARBA" id="ARBA00000085"/>
    </source>
</evidence>
<evidence type="ECO:0000256" key="7">
    <source>
        <dbReference type="PROSITE-ProRule" id="PRU00169"/>
    </source>
</evidence>
<evidence type="ECO:0000259" key="13">
    <source>
        <dbReference type="PROSITE" id="PS50894"/>
    </source>
</evidence>
<dbReference type="InterPro" id="IPR004358">
    <property type="entry name" value="Sig_transdc_His_kin-like_C"/>
</dbReference>
<dbReference type="RefSeq" id="WP_305731679.1">
    <property type="nucleotide sequence ID" value="NZ_OW150024.1"/>
</dbReference>
<evidence type="ECO:0000259" key="10">
    <source>
        <dbReference type="PROSITE" id="PS50109"/>
    </source>
</evidence>
<dbReference type="SUPFAM" id="SSF55874">
    <property type="entry name" value="ATPase domain of HSP90 chaperone/DNA topoisomerase II/histidine kinase"/>
    <property type="match status" value="1"/>
</dbReference>
<feature type="transmembrane region" description="Helical" evidence="9">
    <location>
        <begin position="7"/>
        <end position="29"/>
    </location>
</feature>
<dbReference type="PANTHER" id="PTHR45339">
    <property type="entry name" value="HYBRID SIGNAL TRANSDUCTION HISTIDINE KINASE J"/>
    <property type="match status" value="1"/>
</dbReference>
<dbReference type="Pfam" id="PF01627">
    <property type="entry name" value="Hpt"/>
    <property type="match status" value="1"/>
</dbReference>
<dbReference type="SMART" id="SM00065">
    <property type="entry name" value="GAF"/>
    <property type="match status" value="1"/>
</dbReference>
<dbReference type="SUPFAM" id="SSF47384">
    <property type="entry name" value="Homodimeric domain of signal transducing histidine kinase"/>
    <property type="match status" value="1"/>
</dbReference>
<keyword evidence="9" id="KW-1133">Transmembrane helix</keyword>
<dbReference type="CDD" id="cd00082">
    <property type="entry name" value="HisKA"/>
    <property type="match status" value="1"/>
</dbReference>
<dbReference type="Gene3D" id="3.30.450.40">
    <property type="match status" value="1"/>
</dbReference>
<name>A0ABM9D712_9BACT</name>
<dbReference type="Gene3D" id="1.10.287.130">
    <property type="match status" value="1"/>
</dbReference>
<dbReference type="CDD" id="cd16922">
    <property type="entry name" value="HATPase_EvgS-ArcB-TorS-like"/>
    <property type="match status" value="1"/>
</dbReference>
<dbReference type="PROSITE" id="PS50110">
    <property type="entry name" value="RESPONSE_REGULATORY"/>
    <property type="match status" value="1"/>
</dbReference>
<dbReference type="InterPro" id="IPR000700">
    <property type="entry name" value="PAS-assoc_C"/>
</dbReference>
<organism evidence="14 15">
    <name type="scientific">Trichlorobacter ammonificans</name>
    <dbReference type="NCBI Taxonomy" id="2916410"/>
    <lineage>
        <taxon>Bacteria</taxon>
        <taxon>Pseudomonadati</taxon>
        <taxon>Thermodesulfobacteriota</taxon>
        <taxon>Desulfuromonadia</taxon>
        <taxon>Geobacterales</taxon>
        <taxon>Geobacteraceae</taxon>
        <taxon>Trichlorobacter</taxon>
    </lineage>
</organism>
<evidence type="ECO:0000313" key="14">
    <source>
        <dbReference type="EMBL" id="CAH2030806.1"/>
    </source>
</evidence>
<dbReference type="SMART" id="SM00387">
    <property type="entry name" value="HATPase_c"/>
    <property type="match status" value="1"/>
</dbReference>
<feature type="domain" description="Histidine kinase" evidence="10">
    <location>
        <begin position="407"/>
        <end position="628"/>
    </location>
</feature>
<keyword evidence="8" id="KW-0175">Coiled coil</keyword>
<protein>
    <recommendedName>
        <fullName evidence="2">histidine kinase</fullName>
        <ecNumber evidence="2">2.7.13.3</ecNumber>
    </recommendedName>
</protein>
<dbReference type="InterPro" id="IPR011006">
    <property type="entry name" value="CheY-like_superfamily"/>
</dbReference>
<keyword evidence="9" id="KW-0472">Membrane</keyword>
<evidence type="ECO:0000256" key="9">
    <source>
        <dbReference type="SAM" id="Phobius"/>
    </source>
</evidence>
<evidence type="ECO:0000256" key="5">
    <source>
        <dbReference type="ARBA" id="ARBA00022777"/>
    </source>
</evidence>
<dbReference type="PANTHER" id="PTHR45339:SF5">
    <property type="entry name" value="HISTIDINE KINASE"/>
    <property type="match status" value="1"/>
</dbReference>
<accession>A0ABM9D712</accession>
<feature type="modified residue" description="4-aspartylphosphate" evidence="7">
    <location>
        <position position="705"/>
    </location>
</feature>
<keyword evidence="15" id="KW-1185">Reference proteome</keyword>
<dbReference type="SUPFAM" id="SSF52172">
    <property type="entry name" value="CheY-like"/>
    <property type="match status" value="1"/>
</dbReference>
<comment type="catalytic activity">
    <reaction evidence="1">
        <text>ATP + protein L-histidine = ADP + protein N-phospho-L-histidine.</text>
        <dbReference type="EC" id="2.7.13.3"/>
    </reaction>
</comment>
<evidence type="ECO:0000313" key="15">
    <source>
        <dbReference type="Proteomes" id="UP001295463"/>
    </source>
</evidence>
<dbReference type="InterPro" id="IPR036890">
    <property type="entry name" value="HATPase_C_sf"/>
</dbReference>
<dbReference type="InterPro" id="IPR029016">
    <property type="entry name" value="GAF-like_dom_sf"/>
</dbReference>
<dbReference type="PROSITE" id="PS50894">
    <property type="entry name" value="HPT"/>
    <property type="match status" value="1"/>
</dbReference>
<dbReference type="InterPro" id="IPR013656">
    <property type="entry name" value="PAS_4"/>
</dbReference>
<keyword evidence="4 14" id="KW-0808">Transferase</keyword>
<feature type="modified residue" description="Phosphohistidine" evidence="6">
    <location>
        <position position="848"/>
    </location>
</feature>
<feature type="domain" description="Response regulatory" evidence="11">
    <location>
        <begin position="656"/>
        <end position="775"/>
    </location>
</feature>
<dbReference type="PRINTS" id="PR00344">
    <property type="entry name" value="BCTRLSENSOR"/>
</dbReference>
<dbReference type="Pfam" id="PF08448">
    <property type="entry name" value="PAS_4"/>
    <property type="match status" value="1"/>
</dbReference>
<proteinExistence type="predicted"/>
<dbReference type="Pfam" id="PF00072">
    <property type="entry name" value="Response_reg"/>
    <property type="match status" value="1"/>
</dbReference>
<feature type="domain" description="HPt" evidence="13">
    <location>
        <begin position="809"/>
        <end position="903"/>
    </location>
</feature>
<dbReference type="SUPFAM" id="SSF55781">
    <property type="entry name" value="GAF domain-like"/>
    <property type="match status" value="1"/>
</dbReference>
<dbReference type="SMART" id="SM00448">
    <property type="entry name" value="REC"/>
    <property type="match status" value="1"/>
</dbReference>
<dbReference type="InterPro" id="IPR003594">
    <property type="entry name" value="HATPase_dom"/>
</dbReference>
<dbReference type="InterPro" id="IPR036641">
    <property type="entry name" value="HPT_dom_sf"/>
</dbReference>
<dbReference type="SUPFAM" id="SSF55785">
    <property type="entry name" value="PYP-like sensor domain (PAS domain)"/>
    <property type="match status" value="1"/>
</dbReference>
<dbReference type="PROSITE" id="PS50109">
    <property type="entry name" value="HIS_KIN"/>
    <property type="match status" value="1"/>
</dbReference>
<dbReference type="EC" id="2.7.13.3" evidence="2"/>
<dbReference type="Pfam" id="PF02518">
    <property type="entry name" value="HATPase_c"/>
    <property type="match status" value="1"/>
</dbReference>
<dbReference type="SMART" id="SM00073">
    <property type="entry name" value="HPT"/>
    <property type="match status" value="1"/>
</dbReference>
<dbReference type="SUPFAM" id="SSF47226">
    <property type="entry name" value="Histidine-containing phosphotransfer domain, HPT domain"/>
    <property type="match status" value="1"/>
</dbReference>
<dbReference type="InterPro" id="IPR035965">
    <property type="entry name" value="PAS-like_dom_sf"/>
</dbReference>
<dbReference type="InterPro" id="IPR001789">
    <property type="entry name" value="Sig_transdc_resp-reg_receiver"/>
</dbReference>
<dbReference type="SMART" id="SM00091">
    <property type="entry name" value="PAS"/>
    <property type="match status" value="1"/>
</dbReference>
<dbReference type="InterPro" id="IPR005467">
    <property type="entry name" value="His_kinase_dom"/>
</dbReference>
<evidence type="ECO:0000256" key="2">
    <source>
        <dbReference type="ARBA" id="ARBA00012438"/>
    </source>
</evidence>
<gene>
    <name evidence="14" type="ORF">GEAMG1_0992</name>
</gene>